<gene>
    <name evidence="1" type="ORF">POZ10_13640</name>
</gene>
<comment type="caution">
    <text evidence="1">The sequence shown here is derived from an EMBL/GenBank/DDBJ whole genome shotgun (WGS) entry which is preliminary data.</text>
</comment>
<dbReference type="PANTHER" id="PTHR35337">
    <property type="entry name" value="SLR1478 PROTEIN"/>
    <property type="match status" value="1"/>
</dbReference>
<dbReference type="Proteomes" id="UP001222603">
    <property type="component" value="Unassembled WGS sequence"/>
</dbReference>
<sequence length="83" mass="9756">MKEVTFIRQNIEKWKRAETMVEQAESLSPDELADAYTELTADLAFAQTHFPASRITIYLNNLASALHNRIYRNKREKWSRIIT</sequence>
<evidence type="ECO:0000313" key="1">
    <source>
        <dbReference type="EMBL" id="MDC1901654.1"/>
    </source>
</evidence>
<organism evidence="1 2">
    <name type="scientific">Bacteroides uniformis</name>
    <dbReference type="NCBI Taxonomy" id="820"/>
    <lineage>
        <taxon>Bacteria</taxon>
        <taxon>Pseudomonadati</taxon>
        <taxon>Bacteroidota</taxon>
        <taxon>Bacteroidia</taxon>
        <taxon>Bacteroidales</taxon>
        <taxon>Bacteroidaceae</taxon>
        <taxon>Bacteroides</taxon>
    </lineage>
</organism>
<dbReference type="EMBL" id="JAQNSI010000396">
    <property type="protein sequence ID" value="MDC1901654.1"/>
    <property type="molecule type" value="Genomic_DNA"/>
</dbReference>
<evidence type="ECO:0000313" key="2">
    <source>
        <dbReference type="Proteomes" id="UP001222603"/>
    </source>
</evidence>
<protein>
    <submittedName>
        <fullName evidence="1">Stage II sporulation protein M</fullName>
    </submittedName>
</protein>
<dbReference type="PANTHER" id="PTHR35337:SF1">
    <property type="entry name" value="SLR1478 PROTEIN"/>
    <property type="match status" value="1"/>
</dbReference>
<name>A0AAW6H620_BACUN</name>
<proteinExistence type="predicted"/>
<reference evidence="1" key="1">
    <citation type="submission" date="2022-10" db="EMBL/GenBank/DDBJ databases">
        <title>Human gut microbiome strain richness.</title>
        <authorList>
            <person name="Chen-Liaw A."/>
        </authorList>
    </citation>
    <scope>NUCLEOTIDE SEQUENCE</scope>
    <source>
        <strain evidence="1">1001713st1_F9_1001713B170221_170320</strain>
    </source>
</reference>
<feature type="non-terminal residue" evidence="1">
    <location>
        <position position="83"/>
    </location>
</feature>
<accession>A0AAW6H620</accession>
<dbReference type="AlphaFoldDB" id="A0AAW6H620"/>